<dbReference type="AlphaFoldDB" id="A0A4U6VYW0"/>
<sequence length="114" mass="13289">MQLTLPMRFPMLHFQIPRLLQYMKTARRIPRFSHPMPGLSTLGFAVRAVMRSFCSMQPAAVRRISCRSLHQVYPGETLVTEQLHEQSRSVYYRTRVKERGLSGYVLLEHITSPL</sequence>
<protein>
    <submittedName>
        <fullName evidence="1">Uncharacterized protein</fullName>
    </submittedName>
</protein>
<dbReference type="GO" id="GO:0004300">
    <property type="term" value="F:enoyl-CoA hydratase activity"/>
    <property type="evidence" value="ECO:0007669"/>
    <property type="project" value="TreeGrafter"/>
</dbReference>
<dbReference type="OMA" id="RNSTIHH"/>
<dbReference type="PANTHER" id="PTHR13078">
    <property type="entry name" value="PEROXISOMAL MULTIFUNCTIONAL ENZYME TYPE 2-RELATED"/>
    <property type="match status" value="1"/>
</dbReference>
<evidence type="ECO:0000313" key="1">
    <source>
        <dbReference type="EMBL" id="TKW34415.1"/>
    </source>
</evidence>
<reference evidence="1" key="1">
    <citation type="submission" date="2019-03" db="EMBL/GenBank/DDBJ databases">
        <title>WGS assembly of Setaria viridis.</title>
        <authorList>
            <person name="Huang P."/>
            <person name="Jenkins J."/>
            <person name="Grimwood J."/>
            <person name="Barry K."/>
            <person name="Healey A."/>
            <person name="Mamidi S."/>
            <person name="Sreedasyam A."/>
            <person name="Shu S."/>
            <person name="Feldman M."/>
            <person name="Wu J."/>
            <person name="Yu Y."/>
            <person name="Chen C."/>
            <person name="Johnson J."/>
            <person name="Rokhsar D."/>
            <person name="Baxter I."/>
            <person name="Schmutz J."/>
            <person name="Brutnell T."/>
            <person name="Kellogg E."/>
        </authorList>
    </citation>
    <scope>NUCLEOTIDE SEQUENCE [LARGE SCALE GENOMIC DNA]</scope>
</reference>
<dbReference type="Gene3D" id="3.10.129.10">
    <property type="entry name" value="Hotdog Thioesterase"/>
    <property type="match status" value="1"/>
</dbReference>
<dbReference type="GO" id="GO:0005777">
    <property type="term" value="C:peroxisome"/>
    <property type="evidence" value="ECO:0007669"/>
    <property type="project" value="TreeGrafter"/>
</dbReference>
<accession>A0A4U6VYW0</accession>
<dbReference type="GO" id="GO:0006635">
    <property type="term" value="P:fatty acid beta-oxidation"/>
    <property type="evidence" value="ECO:0007669"/>
    <property type="project" value="TreeGrafter"/>
</dbReference>
<dbReference type="PANTHER" id="PTHR13078:SF58">
    <property type="entry name" value="ENOYL-COA HYDRATASE 2 PEROXISOMAL"/>
    <property type="match status" value="1"/>
</dbReference>
<keyword evidence="2" id="KW-1185">Reference proteome</keyword>
<dbReference type="SUPFAM" id="SSF54637">
    <property type="entry name" value="Thioesterase/thiol ester dehydrase-isomerase"/>
    <property type="match status" value="1"/>
</dbReference>
<dbReference type="EMBL" id="CM016553">
    <property type="protein sequence ID" value="TKW34415.1"/>
    <property type="molecule type" value="Genomic_DNA"/>
</dbReference>
<gene>
    <name evidence="1" type="ORF">SEVIR_2G305750v2</name>
</gene>
<proteinExistence type="predicted"/>
<dbReference type="Proteomes" id="UP000298652">
    <property type="component" value="Chromosome 2"/>
</dbReference>
<evidence type="ECO:0000313" key="2">
    <source>
        <dbReference type="Proteomes" id="UP000298652"/>
    </source>
</evidence>
<name>A0A4U6VYW0_SETVI</name>
<organism evidence="1 2">
    <name type="scientific">Setaria viridis</name>
    <name type="common">Green bristlegrass</name>
    <name type="synonym">Setaria italica subsp. viridis</name>
    <dbReference type="NCBI Taxonomy" id="4556"/>
    <lineage>
        <taxon>Eukaryota</taxon>
        <taxon>Viridiplantae</taxon>
        <taxon>Streptophyta</taxon>
        <taxon>Embryophyta</taxon>
        <taxon>Tracheophyta</taxon>
        <taxon>Spermatophyta</taxon>
        <taxon>Magnoliopsida</taxon>
        <taxon>Liliopsida</taxon>
        <taxon>Poales</taxon>
        <taxon>Poaceae</taxon>
        <taxon>PACMAD clade</taxon>
        <taxon>Panicoideae</taxon>
        <taxon>Panicodae</taxon>
        <taxon>Paniceae</taxon>
        <taxon>Cenchrinae</taxon>
        <taxon>Setaria</taxon>
    </lineage>
</organism>
<dbReference type="InterPro" id="IPR029069">
    <property type="entry name" value="HotDog_dom_sf"/>
</dbReference>
<dbReference type="GO" id="GO:0044594">
    <property type="term" value="F:17-beta-hydroxysteroid dehydrogenase (NAD+) activity"/>
    <property type="evidence" value="ECO:0007669"/>
    <property type="project" value="TreeGrafter"/>
</dbReference>
<dbReference type="GO" id="GO:0003857">
    <property type="term" value="F:(3S)-3-hydroxyacyl-CoA dehydrogenase (NAD+) activity"/>
    <property type="evidence" value="ECO:0007669"/>
    <property type="project" value="TreeGrafter"/>
</dbReference>
<dbReference type="Gramene" id="TKW34415">
    <property type="protein sequence ID" value="TKW34415"/>
    <property type="gene ID" value="SEVIR_2G305750v2"/>
</dbReference>